<evidence type="ECO:0000313" key="4">
    <source>
        <dbReference type="Proteomes" id="UP000237911"/>
    </source>
</evidence>
<dbReference type="EMBL" id="PUEV01000091">
    <property type="protein sequence ID" value="PQM50840.1"/>
    <property type="molecule type" value="Genomic_DNA"/>
</dbReference>
<dbReference type="GO" id="GO:0070967">
    <property type="term" value="F:coenzyme F420 binding"/>
    <property type="evidence" value="ECO:0007669"/>
    <property type="project" value="TreeGrafter"/>
</dbReference>
<evidence type="ECO:0000259" key="2">
    <source>
        <dbReference type="Pfam" id="PF01243"/>
    </source>
</evidence>
<dbReference type="SUPFAM" id="SSF50475">
    <property type="entry name" value="FMN-binding split barrel"/>
    <property type="match status" value="1"/>
</dbReference>
<accession>A0A9X7IKT4</accession>
<evidence type="ECO:0000313" key="3">
    <source>
        <dbReference type="EMBL" id="PQM50840.1"/>
    </source>
</evidence>
<dbReference type="PANTHER" id="PTHR35176:SF11">
    <property type="entry name" value="PYRIDOXAMINE 5'-PHOSPHATE OXIDASE FAMILY PROTEIN"/>
    <property type="match status" value="1"/>
</dbReference>
<gene>
    <name evidence="3" type="ORF">C5U48_18075</name>
</gene>
<dbReference type="Gene3D" id="2.30.110.10">
    <property type="entry name" value="Electron Transport, Fmn-binding Protein, Chain A"/>
    <property type="match status" value="1"/>
</dbReference>
<dbReference type="NCBIfam" id="TIGR03666">
    <property type="entry name" value="Rv2061_F420"/>
    <property type="match status" value="1"/>
</dbReference>
<dbReference type="GO" id="GO:0016627">
    <property type="term" value="F:oxidoreductase activity, acting on the CH-CH group of donors"/>
    <property type="evidence" value="ECO:0007669"/>
    <property type="project" value="TreeGrafter"/>
</dbReference>
<dbReference type="PANTHER" id="PTHR35176">
    <property type="entry name" value="HEME OXYGENASE HI_0854-RELATED"/>
    <property type="match status" value="1"/>
</dbReference>
<name>A0A9X7IKT4_9MYCO</name>
<dbReference type="InterPro" id="IPR011576">
    <property type="entry name" value="Pyridox_Oxase_N"/>
</dbReference>
<protein>
    <submittedName>
        <fullName evidence="3">PPOX class F420-dependent oxidoreductase</fullName>
    </submittedName>
</protein>
<comment type="caution">
    <text evidence="3">The sequence shown here is derived from an EMBL/GenBank/DDBJ whole genome shotgun (WGS) entry which is preliminary data.</text>
</comment>
<evidence type="ECO:0000256" key="1">
    <source>
        <dbReference type="ARBA" id="ARBA00023002"/>
    </source>
</evidence>
<dbReference type="Pfam" id="PF01243">
    <property type="entry name" value="PNPOx_N"/>
    <property type="match status" value="1"/>
</dbReference>
<dbReference type="RefSeq" id="WP_105295554.1">
    <property type="nucleotide sequence ID" value="NZ_PUEV01000091.1"/>
</dbReference>
<reference evidence="3 4" key="1">
    <citation type="submission" date="2018-02" db="EMBL/GenBank/DDBJ databases">
        <title>Draft genome sequence of Mycobacterium virginiense isolated from mud of a swine farm in Japan.</title>
        <authorList>
            <person name="Ohya K."/>
        </authorList>
    </citation>
    <scope>NUCLEOTIDE SEQUENCE [LARGE SCALE GENOMIC DNA]</scope>
    <source>
        <strain evidence="3 4">GF75</strain>
    </source>
</reference>
<proteinExistence type="predicted"/>
<dbReference type="AlphaFoldDB" id="A0A9X7IKT4"/>
<dbReference type="Proteomes" id="UP000237911">
    <property type="component" value="Unassembled WGS sequence"/>
</dbReference>
<dbReference type="InterPro" id="IPR019965">
    <property type="entry name" value="PPOX_F420-dep_Rv2061_put"/>
</dbReference>
<dbReference type="GO" id="GO:0005829">
    <property type="term" value="C:cytosol"/>
    <property type="evidence" value="ECO:0007669"/>
    <property type="project" value="TreeGrafter"/>
</dbReference>
<dbReference type="InterPro" id="IPR012349">
    <property type="entry name" value="Split_barrel_FMN-bd"/>
</dbReference>
<sequence length="150" mass="17435">MRPQSFDELREARYALLRTFRRDGTPVDTPVWFAIDDGTVLFRTKIGPKTRRLTPRPEVELTACDYRGRRRRHTTALLGRASVLSGDEAEAANRTLHRRYGWQWNVVPMLPVPGVTNVHRDLPLRDKLLRTRTRNLWPDSVIVRVVPLGR</sequence>
<keyword evidence="1" id="KW-0560">Oxidoreductase</keyword>
<keyword evidence="4" id="KW-1185">Reference proteome</keyword>
<feature type="domain" description="Pyridoxamine 5'-phosphate oxidase N-terminal" evidence="2">
    <location>
        <begin position="6"/>
        <end position="101"/>
    </location>
</feature>
<organism evidence="3 4">
    <name type="scientific">Mycolicibacter virginiensis</name>
    <dbReference type="NCBI Taxonomy" id="1795032"/>
    <lineage>
        <taxon>Bacteria</taxon>
        <taxon>Bacillati</taxon>
        <taxon>Actinomycetota</taxon>
        <taxon>Actinomycetes</taxon>
        <taxon>Mycobacteriales</taxon>
        <taxon>Mycobacteriaceae</taxon>
        <taxon>Mycolicibacter</taxon>
    </lineage>
</organism>
<dbReference type="InterPro" id="IPR052019">
    <property type="entry name" value="F420H2_bilvrd_red/Heme_oxyg"/>
</dbReference>